<feature type="region of interest" description="Disordered" evidence="2">
    <location>
        <begin position="1"/>
        <end position="35"/>
    </location>
</feature>
<reference evidence="3 4" key="1">
    <citation type="submission" date="2016-10" db="EMBL/GenBank/DDBJ databases">
        <title>The genome of Paramicrosporidium saccamoebae is the missing link in understanding Cryptomycota and Microsporidia evolution.</title>
        <authorList>
            <person name="Quandt C.A."/>
            <person name="Beaudet D."/>
            <person name="Corsaro D."/>
            <person name="Michel R."/>
            <person name="Corradi N."/>
            <person name="James T."/>
        </authorList>
    </citation>
    <scope>NUCLEOTIDE SEQUENCE [LARGE SCALE GENOMIC DNA]</scope>
    <source>
        <strain evidence="3 4">KSL3</strain>
    </source>
</reference>
<dbReference type="PANTHER" id="PTHR13245">
    <property type="entry name" value="RRP15-LIKE PROTEIN"/>
    <property type="match status" value="1"/>
</dbReference>
<dbReference type="AlphaFoldDB" id="A0A2H9TP07"/>
<dbReference type="InterPro" id="IPR012459">
    <property type="entry name" value="Rrp15"/>
</dbReference>
<evidence type="ECO:0000313" key="3">
    <source>
        <dbReference type="EMBL" id="PJF19466.1"/>
    </source>
</evidence>
<evidence type="ECO:0000313" key="4">
    <source>
        <dbReference type="Proteomes" id="UP000240830"/>
    </source>
</evidence>
<feature type="compositionally biased region" description="Basic and acidic residues" evidence="2">
    <location>
        <begin position="129"/>
        <end position="139"/>
    </location>
</feature>
<dbReference type="GO" id="GO:0000470">
    <property type="term" value="P:maturation of LSU-rRNA"/>
    <property type="evidence" value="ECO:0007669"/>
    <property type="project" value="TreeGrafter"/>
</dbReference>
<evidence type="ECO:0000256" key="2">
    <source>
        <dbReference type="SAM" id="MobiDB-lite"/>
    </source>
</evidence>
<dbReference type="EMBL" id="MTSL01000063">
    <property type="protein sequence ID" value="PJF19466.1"/>
    <property type="molecule type" value="Genomic_DNA"/>
</dbReference>
<feature type="region of interest" description="Disordered" evidence="2">
    <location>
        <begin position="129"/>
        <end position="149"/>
    </location>
</feature>
<dbReference type="STRING" id="1246581.A0A2H9TP07"/>
<proteinExistence type="inferred from homology"/>
<protein>
    <submittedName>
        <fullName evidence="3">Nucleotide-sugar transporter</fullName>
    </submittedName>
</protein>
<comment type="similarity">
    <text evidence="1">Belongs to the RRP15 family.</text>
</comment>
<keyword evidence="3" id="KW-0813">Transport</keyword>
<keyword evidence="3" id="KW-0762">Sugar transport</keyword>
<comment type="caution">
    <text evidence="3">The sequence shown here is derived from an EMBL/GenBank/DDBJ whole genome shotgun (WGS) entry which is preliminary data.</text>
</comment>
<name>A0A2H9TP07_9FUNG</name>
<gene>
    <name evidence="3" type="ORF">PSACC_00747</name>
</gene>
<dbReference type="PANTHER" id="PTHR13245:SF14">
    <property type="entry name" value="RRP15-LIKE PROTEIN"/>
    <property type="match status" value="1"/>
</dbReference>
<organism evidence="3 4">
    <name type="scientific">Paramicrosporidium saccamoebae</name>
    <dbReference type="NCBI Taxonomy" id="1246581"/>
    <lineage>
        <taxon>Eukaryota</taxon>
        <taxon>Fungi</taxon>
        <taxon>Fungi incertae sedis</taxon>
        <taxon>Cryptomycota</taxon>
        <taxon>Cryptomycota incertae sedis</taxon>
        <taxon>Paramicrosporidium</taxon>
    </lineage>
</organism>
<dbReference type="Pfam" id="PF07890">
    <property type="entry name" value="Rrp15p"/>
    <property type="match status" value="1"/>
</dbReference>
<dbReference type="OrthoDB" id="20949at2759"/>
<dbReference type="Proteomes" id="UP000240830">
    <property type="component" value="Unassembled WGS sequence"/>
</dbReference>
<sequence length="671" mass="75921">MPKNKTKVVKDTKKNDIDNSSNSASSDSDAPNTAEGSLGLIMSKLLKTNTTSTPVLSKRKAVERQLEEEKLDKRARALVRQELREKKDSAHRVPTMEDGNYEKGLKKYANKGVVQLFNAVQQHQLNKERAEKAAKEAKEAKKKPSSRADPKDVAALRVMFTPRQLIQQMGGTQIKLIFQTFEIVEEGIYLIAALLKSDHYDFVRHYSFSEPKERLLLLAPFGKRLELHSNIFCLPKLLANAALVRRLLRPDAVYADLLVRKWPHRQPRIDRLAGNEVLFKLALTKSIAQMGRLESLRWLDCVLLLSSDQHAVWLLDMLTPHMTPEMMVYFMERALTIATLGQSLEIVSDKIQEYMKSENSLGAIQVLLAGWHLQMNRELSNSHLLSQASVNLGLVYDPSTEKTLDDYKKVLEFCFSSLGAQIIPSARSSVWSTFANVISKCLDHVVSNMSEVMDAAQFVLQCGVPDHIPPFYSRRIYKSLRRISLSSSSILPPDTLPILPAIYMPIAALPLEMRLKKWLYEAPLLATSFRACQEFTDKYLRHFMWSVYHGMGQLPLNCTPHPVGTCNSISFSDAILTFARGLIQNGPVNAINLLVITASWPYAIMAREKLDLKLFFPPDEQEGCWASLSKRLQGVLKASPIPIMFFIKRLGFTRFFSPVEIRQLIDSSCNI</sequence>
<feature type="compositionally biased region" description="Basic and acidic residues" evidence="2">
    <location>
        <begin position="8"/>
        <end position="17"/>
    </location>
</feature>
<dbReference type="GO" id="GO:0000460">
    <property type="term" value="P:maturation of 5.8S rRNA"/>
    <property type="evidence" value="ECO:0007669"/>
    <property type="project" value="TreeGrafter"/>
</dbReference>
<evidence type="ECO:0000256" key="1">
    <source>
        <dbReference type="ARBA" id="ARBA00007462"/>
    </source>
</evidence>
<feature type="compositionally biased region" description="Low complexity" evidence="2">
    <location>
        <begin position="18"/>
        <end position="32"/>
    </location>
</feature>
<keyword evidence="4" id="KW-1185">Reference proteome</keyword>
<dbReference type="GO" id="GO:0030687">
    <property type="term" value="C:preribosome, large subunit precursor"/>
    <property type="evidence" value="ECO:0007669"/>
    <property type="project" value="TreeGrafter"/>
</dbReference>
<accession>A0A2H9TP07</accession>